<name>A0A811Y300_NYCPR</name>
<feature type="region of interest" description="Disordered" evidence="1">
    <location>
        <begin position="25"/>
        <end position="271"/>
    </location>
</feature>
<organism evidence="2 3">
    <name type="scientific">Nyctereutes procyonoides</name>
    <name type="common">Raccoon dog</name>
    <name type="synonym">Canis procyonoides</name>
    <dbReference type="NCBI Taxonomy" id="34880"/>
    <lineage>
        <taxon>Eukaryota</taxon>
        <taxon>Metazoa</taxon>
        <taxon>Chordata</taxon>
        <taxon>Craniata</taxon>
        <taxon>Vertebrata</taxon>
        <taxon>Euteleostomi</taxon>
        <taxon>Mammalia</taxon>
        <taxon>Eutheria</taxon>
        <taxon>Laurasiatheria</taxon>
        <taxon>Carnivora</taxon>
        <taxon>Caniformia</taxon>
        <taxon>Canidae</taxon>
        <taxon>Nyctereutes</taxon>
    </lineage>
</organism>
<evidence type="ECO:0000313" key="2">
    <source>
        <dbReference type="EMBL" id="CAD7671503.1"/>
    </source>
</evidence>
<gene>
    <name evidence="2" type="ORF">NYPRO_LOCUS4298</name>
</gene>
<feature type="compositionally biased region" description="Low complexity" evidence="1">
    <location>
        <begin position="147"/>
        <end position="159"/>
    </location>
</feature>
<feature type="region of interest" description="Disordered" evidence="1">
    <location>
        <begin position="284"/>
        <end position="314"/>
    </location>
</feature>
<proteinExistence type="predicted"/>
<feature type="compositionally biased region" description="Basic and acidic residues" evidence="1">
    <location>
        <begin position="30"/>
        <end position="40"/>
    </location>
</feature>
<evidence type="ECO:0000256" key="1">
    <source>
        <dbReference type="SAM" id="MobiDB-lite"/>
    </source>
</evidence>
<evidence type="ECO:0000313" key="3">
    <source>
        <dbReference type="Proteomes" id="UP000645828"/>
    </source>
</evidence>
<protein>
    <submittedName>
        <fullName evidence="2">(raccoon dog) hypothetical protein</fullName>
    </submittedName>
</protein>
<keyword evidence="3" id="KW-1185">Reference proteome</keyword>
<feature type="compositionally biased region" description="Basic residues" evidence="1">
    <location>
        <begin position="82"/>
        <end position="95"/>
    </location>
</feature>
<reference evidence="2" key="1">
    <citation type="submission" date="2020-12" db="EMBL/GenBank/DDBJ databases">
        <authorList>
            <consortium name="Molecular Ecology Group"/>
        </authorList>
    </citation>
    <scope>NUCLEOTIDE SEQUENCE</scope>
    <source>
        <strain evidence="2">TBG_1078</strain>
    </source>
</reference>
<accession>A0A811Y300</accession>
<dbReference type="EMBL" id="CAJHUB010000663">
    <property type="protein sequence ID" value="CAD7671503.1"/>
    <property type="molecule type" value="Genomic_DNA"/>
</dbReference>
<dbReference type="AlphaFoldDB" id="A0A811Y300"/>
<sequence length="391" mass="39512">MIGVAVPQSGVEGPVFRLLRTFSLVSESGAELREARKTEKGSTSGGRAGRAKADGPLHGDASGGPARTENSVQAGPTAPSSARRRGPGGRGRGPRLRAFVDRRPPAPPPPPGDGDGDPGPGGSRASGLGPPGTRAALSPARPRRAPRAAVGARRAASAPGTHLGHHLLELALRHRHGGRLATPVPAGRGSAAPGPPQAAPHSHTPRSRPPTPPPLATGSRPPGRLFRFRHVTSGQAAEAGSGAGGGLSSALRVGSQASGEPVARGEALPWDGAQRLTLRSCSFKHKSSPSFMQGPRRGPPGSPSSRSEPPCGTKHDAPAWASLCTCAAACAPASPRSWGAGSSSGPRTEVMATVSASLSLPPPVLGAHRVGQGAVKPGFEDMKCDRLHDVS</sequence>
<dbReference type="Proteomes" id="UP000645828">
    <property type="component" value="Unassembled WGS sequence"/>
</dbReference>
<feature type="compositionally biased region" description="Polar residues" evidence="1">
    <location>
        <begin position="68"/>
        <end position="80"/>
    </location>
</feature>
<comment type="caution">
    <text evidence="2">The sequence shown here is derived from an EMBL/GenBank/DDBJ whole genome shotgun (WGS) entry which is preliminary data.</text>
</comment>
<feature type="compositionally biased region" description="Low complexity" evidence="1">
    <location>
        <begin position="179"/>
        <end position="192"/>
    </location>
</feature>